<dbReference type="KEGG" id="hsd:SD1D_0535"/>
<evidence type="ECO:0000256" key="5">
    <source>
        <dbReference type="ARBA" id="ARBA00022722"/>
    </source>
</evidence>
<evidence type="ECO:0000256" key="3">
    <source>
        <dbReference type="ARBA" id="ARBA00012768"/>
    </source>
</evidence>
<dbReference type="InterPro" id="IPR013343">
    <property type="entry name" value="CRISPR-assoc_prot_Cas4"/>
</dbReference>
<reference evidence="16" key="1">
    <citation type="submission" date="2015-09" db="EMBL/GenBank/DDBJ databases">
        <authorList>
            <person name="Wibberg D."/>
        </authorList>
    </citation>
    <scope>NUCLEOTIDE SEQUENCE [LARGE SCALE GENOMIC DNA]</scope>
    <source>
        <strain evidence="16">SD1D</strain>
    </source>
</reference>
<dbReference type="NCBIfam" id="TIGR00372">
    <property type="entry name" value="cas4"/>
    <property type="match status" value="1"/>
</dbReference>
<evidence type="ECO:0000256" key="11">
    <source>
        <dbReference type="ARBA" id="ARBA00023118"/>
    </source>
</evidence>
<dbReference type="Pfam" id="PF01930">
    <property type="entry name" value="Cas_Cas4"/>
    <property type="match status" value="1"/>
</dbReference>
<protein>
    <recommendedName>
        <fullName evidence="4 13">CRISPR-associated exonuclease Cas4</fullName>
        <ecNumber evidence="3 13">3.1.12.1</ecNumber>
    </recommendedName>
</protein>
<dbReference type="AlphaFoldDB" id="A0A0K8J3L9"/>
<evidence type="ECO:0000256" key="1">
    <source>
        <dbReference type="ARBA" id="ARBA00001966"/>
    </source>
</evidence>
<evidence type="ECO:0000259" key="14">
    <source>
        <dbReference type="Pfam" id="PF01930"/>
    </source>
</evidence>
<dbReference type="RefSeq" id="WP_058257489.1">
    <property type="nucleotide sequence ID" value="NZ_LN879430.1"/>
</dbReference>
<keyword evidence="16" id="KW-1185">Reference proteome</keyword>
<keyword evidence="8 13" id="KW-0269">Exonuclease</keyword>
<evidence type="ECO:0000313" key="16">
    <source>
        <dbReference type="Proteomes" id="UP000196053"/>
    </source>
</evidence>
<accession>A0A0K8J3L9</accession>
<dbReference type="GO" id="GO:0004527">
    <property type="term" value="F:exonuclease activity"/>
    <property type="evidence" value="ECO:0007669"/>
    <property type="project" value="UniProtKB-KW"/>
</dbReference>
<evidence type="ECO:0000256" key="13">
    <source>
        <dbReference type="RuleBase" id="RU365022"/>
    </source>
</evidence>
<dbReference type="GO" id="GO:0051607">
    <property type="term" value="P:defense response to virus"/>
    <property type="evidence" value="ECO:0007669"/>
    <property type="project" value="UniProtKB-KW"/>
</dbReference>
<keyword evidence="10 13" id="KW-0411">Iron-sulfur</keyword>
<keyword evidence="7 13" id="KW-0378">Hydrolase</keyword>
<proteinExistence type="inferred from homology"/>
<evidence type="ECO:0000256" key="12">
    <source>
        <dbReference type="ARBA" id="ARBA00023211"/>
    </source>
</evidence>
<keyword evidence="12 13" id="KW-0464">Manganese</keyword>
<evidence type="ECO:0000256" key="8">
    <source>
        <dbReference type="ARBA" id="ARBA00022839"/>
    </source>
</evidence>
<comment type="function">
    <text evidence="13">CRISPR (clustered regularly interspaced short palindromic repeat) is an adaptive immune system that provides protection against mobile genetic elements (viruses, transposable elements and conjugative plasmids). CRISPR clusters contain sequences complementary to antecedent mobile elements and target invading nucleic acids. CRISPR clusters are transcribed and processed into CRISPR RNA (crRNA).</text>
</comment>
<dbReference type="GO" id="GO:0046872">
    <property type="term" value="F:metal ion binding"/>
    <property type="evidence" value="ECO:0007669"/>
    <property type="project" value="UniProtKB-KW"/>
</dbReference>
<name>A0A0K8J3L9_9FIRM</name>
<dbReference type="PANTHER" id="PTHR36531">
    <property type="entry name" value="CRISPR-ASSOCIATED EXONUCLEASE CAS4"/>
    <property type="match status" value="1"/>
</dbReference>
<dbReference type="PANTHER" id="PTHR36531:SF6">
    <property type="entry name" value="DNA REPLICATION ATP-DEPENDENT HELICASE_NUCLEASE DNA2"/>
    <property type="match status" value="1"/>
</dbReference>
<dbReference type="EMBL" id="LN879430">
    <property type="protein sequence ID" value="CUH92087.1"/>
    <property type="molecule type" value="Genomic_DNA"/>
</dbReference>
<gene>
    <name evidence="15" type="ORF">SD1D_0535</name>
</gene>
<comment type="similarity">
    <text evidence="2 13">Belongs to the CRISPR-associated exonuclease Cas4 family.</text>
</comment>
<evidence type="ECO:0000256" key="10">
    <source>
        <dbReference type="ARBA" id="ARBA00023014"/>
    </source>
</evidence>
<evidence type="ECO:0000256" key="4">
    <source>
        <dbReference type="ARBA" id="ARBA00020049"/>
    </source>
</evidence>
<dbReference type="InterPro" id="IPR011604">
    <property type="entry name" value="PDDEXK-like_dom_sf"/>
</dbReference>
<evidence type="ECO:0000256" key="9">
    <source>
        <dbReference type="ARBA" id="ARBA00023004"/>
    </source>
</evidence>
<dbReference type="InterPro" id="IPR051827">
    <property type="entry name" value="Cas4_exonuclease"/>
</dbReference>
<evidence type="ECO:0000256" key="2">
    <source>
        <dbReference type="ARBA" id="ARBA00009189"/>
    </source>
</evidence>
<dbReference type="OrthoDB" id="9781776at2"/>
<dbReference type="Proteomes" id="UP000196053">
    <property type="component" value="Chromosome I"/>
</dbReference>
<keyword evidence="5 13" id="KW-0540">Nuclease</keyword>
<comment type="cofactor">
    <cofactor evidence="1">
        <name>[4Fe-4S] cluster</name>
        <dbReference type="ChEBI" id="CHEBI:49883"/>
    </cofactor>
</comment>
<evidence type="ECO:0000256" key="6">
    <source>
        <dbReference type="ARBA" id="ARBA00022723"/>
    </source>
</evidence>
<dbReference type="InterPro" id="IPR022765">
    <property type="entry name" value="Dna2/Cas4_DUF83"/>
</dbReference>
<keyword evidence="9 13" id="KW-0408">Iron</keyword>
<sequence>MKEYKEDDYLLISGIQHFIFCKRQWALIHVEQQWEENFFTMDGILLHERADDGSIKESRKDLVTIHALPVKSKSLCVTGKCDVVELRLSSEGIYLPKYNNTYKVYPVEYKRGKPKEDESDILQLLAQAICLEEMLMTKIEKAYMFYFEIRRRQEVIFTEAMRKRLYDIVTEMHYYMDKGITPKVRTGKKCRTCSLNNICMPGLNEEKNVTLYIQRRINE</sequence>
<dbReference type="GO" id="GO:0051536">
    <property type="term" value="F:iron-sulfur cluster binding"/>
    <property type="evidence" value="ECO:0007669"/>
    <property type="project" value="UniProtKB-KW"/>
</dbReference>
<evidence type="ECO:0000256" key="7">
    <source>
        <dbReference type="ARBA" id="ARBA00022801"/>
    </source>
</evidence>
<dbReference type="Gene3D" id="3.90.320.10">
    <property type="match status" value="1"/>
</dbReference>
<evidence type="ECO:0000313" key="15">
    <source>
        <dbReference type="EMBL" id="CUH92087.1"/>
    </source>
</evidence>
<keyword evidence="11 13" id="KW-0051">Antiviral defense</keyword>
<dbReference type="EC" id="3.1.12.1" evidence="3 13"/>
<organism evidence="15 16">
    <name type="scientific">Herbinix luporum</name>
    <dbReference type="NCBI Taxonomy" id="1679721"/>
    <lineage>
        <taxon>Bacteria</taxon>
        <taxon>Bacillati</taxon>
        <taxon>Bacillota</taxon>
        <taxon>Clostridia</taxon>
        <taxon>Lachnospirales</taxon>
        <taxon>Lachnospiraceae</taxon>
        <taxon>Herbinix</taxon>
    </lineage>
</organism>
<comment type="cofactor">
    <cofactor evidence="13">
        <name>iron-sulfur cluster</name>
        <dbReference type="ChEBI" id="CHEBI:30408"/>
    </cofactor>
</comment>
<feature type="domain" description="DUF83" evidence="14">
    <location>
        <begin position="13"/>
        <end position="200"/>
    </location>
</feature>
<comment type="cofactor">
    <cofactor evidence="13">
        <name>Mg(2+)</name>
        <dbReference type="ChEBI" id="CHEBI:18420"/>
    </cofactor>
    <cofactor evidence="13">
        <name>Mn(2+)</name>
        <dbReference type="ChEBI" id="CHEBI:29035"/>
    </cofactor>
    <text evidence="13">Mg(2+) or Mn(2+) required for ssDNA cleavage activity.</text>
</comment>
<keyword evidence="6 13" id="KW-0479">Metal-binding</keyword>